<dbReference type="RefSeq" id="WP_184207235.1">
    <property type="nucleotide sequence ID" value="NZ_JACHIF010000002.1"/>
</dbReference>
<reference evidence="2 3" key="1">
    <citation type="submission" date="2020-08" db="EMBL/GenBank/DDBJ databases">
        <title>Genomic Encyclopedia of Type Strains, Phase IV (KMG-IV): sequencing the most valuable type-strain genomes for metagenomic binning, comparative biology and taxonomic classification.</title>
        <authorList>
            <person name="Goeker M."/>
        </authorList>
    </citation>
    <scope>NUCLEOTIDE SEQUENCE [LARGE SCALE GENOMIC DNA]</scope>
    <source>
        <strain evidence="2 3">DSM 12251</strain>
    </source>
</reference>
<evidence type="ECO:0000313" key="2">
    <source>
        <dbReference type="EMBL" id="MBB5037401.1"/>
    </source>
</evidence>
<accession>A0A7W8DPX8</accession>
<proteinExistence type="predicted"/>
<sequence>MSVAKKNRRKLVREGRLFVWWVQEDRDSLDLILHVVSEDKRFIAHYVLGQDETERLIIILGSEFAGAGTGGNWSRFYCPCFDPHGVVTPGNIRQLIDWCLTDEGPRSPLRSQDGYPWNSYGSPPDVEGYLKSLNEGEA</sequence>
<evidence type="ECO:0000313" key="3">
    <source>
        <dbReference type="Proteomes" id="UP000534294"/>
    </source>
</evidence>
<dbReference type="Proteomes" id="UP000534294">
    <property type="component" value="Unassembled WGS sequence"/>
</dbReference>
<feature type="region of interest" description="Disordered" evidence="1">
    <location>
        <begin position="106"/>
        <end position="138"/>
    </location>
</feature>
<comment type="caution">
    <text evidence="2">The sequence shown here is derived from an EMBL/GenBank/DDBJ whole genome shotgun (WGS) entry which is preliminary data.</text>
</comment>
<dbReference type="EMBL" id="JACHIF010000002">
    <property type="protein sequence ID" value="MBB5037401.1"/>
    <property type="molecule type" value="Genomic_DNA"/>
</dbReference>
<name>A0A7W8DPX8_9BACT</name>
<gene>
    <name evidence="2" type="ORF">HNQ64_001643</name>
</gene>
<evidence type="ECO:0000256" key="1">
    <source>
        <dbReference type="SAM" id="MobiDB-lite"/>
    </source>
</evidence>
<protein>
    <submittedName>
        <fullName evidence="2">Uncharacterized protein</fullName>
    </submittedName>
</protein>
<keyword evidence="3" id="KW-1185">Reference proteome</keyword>
<dbReference type="AlphaFoldDB" id="A0A7W8DPX8"/>
<organism evidence="2 3">
    <name type="scientific">Prosthecobacter dejongeii</name>
    <dbReference type="NCBI Taxonomy" id="48465"/>
    <lineage>
        <taxon>Bacteria</taxon>
        <taxon>Pseudomonadati</taxon>
        <taxon>Verrucomicrobiota</taxon>
        <taxon>Verrucomicrobiia</taxon>
        <taxon>Verrucomicrobiales</taxon>
        <taxon>Verrucomicrobiaceae</taxon>
        <taxon>Prosthecobacter</taxon>
    </lineage>
</organism>